<dbReference type="Proteomes" id="UP001060085">
    <property type="component" value="Linkage Group LG08"/>
</dbReference>
<evidence type="ECO:0000313" key="1">
    <source>
        <dbReference type="EMBL" id="KAI5649859.1"/>
    </source>
</evidence>
<organism evidence="1 2">
    <name type="scientific">Catharanthus roseus</name>
    <name type="common">Madagascar periwinkle</name>
    <name type="synonym">Vinca rosea</name>
    <dbReference type="NCBI Taxonomy" id="4058"/>
    <lineage>
        <taxon>Eukaryota</taxon>
        <taxon>Viridiplantae</taxon>
        <taxon>Streptophyta</taxon>
        <taxon>Embryophyta</taxon>
        <taxon>Tracheophyta</taxon>
        <taxon>Spermatophyta</taxon>
        <taxon>Magnoliopsida</taxon>
        <taxon>eudicotyledons</taxon>
        <taxon>Gunneridae</taxon>
        <taxon>Pentapetalae</taxon>
        <taxon>asterids</taxon>
        <taxon>lamiids</taxon>
        <taxon>Gentianales</taxon>
        <taxon>Apocynaceae</taxon>
        <taxon>Rauvolfioideae</taxon>
        <taxon>Vinceae</taxon>
        <taxon>Catharanthinae</taxon>
        <taxon>Catharanthus</taxon>
    </lineage>
</organism>
<protein>
    <submittedName>
        <fullName evidence="1">Uncharacterized protein</fullName>
    </submittedName>
</protein>
<keyword evidence="2" id="KW-1185">Reference proteome</keyword>
<gene>
    <name evidence="1" type="ORF">M9H77_35864</name>
</gene>
<dbReference type="EMBL" id="CM044708">
    <property type="protein sequence ID" value="KAI5649859.1"/>
    <property type="molecule type" value="Genomic_DNA"/>
</dbReference>
<proteinExistence type="predicted"/>
<evidence type="ECO:0000313" key="2">
    <source>
        <dbReference type="Proteomes" id="UP001060085"/>
    </source>
</evidence>
<comment type="caution">
    <text evidence="1">The sequence shown here is derived from an EMBL/GenBank/DDBJ whole genome shotgun (WGS) entry which is preliminary data.</text>
</comment>
<reference evidence="2" key="1">
    <citation type="journal article" date="2023" name="Nat. Plants">
        <title>Single-cell RNA sequencing provides a high-resolution roadmap for understanding the multicellular compartmentation of specialized metabolism.</title>
        <authorList>
            <person name="Sun S."/>
            <person name="Shen X."/>
            <person name="Li Y."/>
            <person name="Li Y."/>
            <person name="Wang S."/>
            <person name="Li R."/>
            <person name="Zhang H."/>
            <person name="Shen G."/>
            <person name="Guo B."/>
            <person name="Wei J."/>
            <person name="Xu J."/>
            <person name="St-Pierre B."/>
            <person name="Chen S."/>
            <person name="Sun C."/>
        </authorList>
    </citation>
    <scope>NUCLEOTIDE SEQUENCE [LARGE SCALE GENOMIC DNA]</scope>
</reference>
<accession>A0ACB9ZRY9</accession>
<sequence>MDHYEEFVEENIGLENGVDPSTFEEVLEPEEYLDHEHLFASDRIFNSKPELVNWAKETAIKVNKYLIVPQYLRSRTSDRRPYVTLGCEHGGANKPKKKPLVDDEEEEVQVKRRGPYGTKKCGCPFKLKGEQMAMCENWKSHVPPRNILRFFQEQNVGCAVRYVASTLMHLGFMFRV</sequence>
<name>A0ACB9ZRY9_CATRO</name>